<accession>A0A9P4UQL3</accession>
<evidence type="ECO:0000313" key="3">
    <source>
        <dbReference type="EMBL" id="KAF2721933.1"/>
    </source>
</evidence>
<gene>
    <name evidence="3" type="ORF">K431DRAFT_61866</name>
</gene>
<feature type="region of interest" description="Disordered" evidence="1">
    <location>
        <begin position="185"/>
        <end position="205"/>
    </location>
</feature>
<feature type="compositionally biased region" description="Polar residues" evidence="1">
    <location>
        <begin position="123"/>
        <end position="136"/>
    </location>
</feature>
<feature type="compositionally biased region" description="Polar residues" evidence="1">
    <location>
        <begin position="272"/>
        <end position="282"/>
    </location>
</feature>
<feature type="region of interest" description="Disordered" evidence="1">
    <location>
        <begin position="244"/>
        <end position="346"/>
    </location>
</feature>
<dbReference type="AlphaFoldDB" id="A0A9P4UQL3"/>
<evidence type="ECO:0000313" key="4">
    <source>
        <dbReference type="Proteomes" id="UP000799441"/>
    </source>
</evidence>
<feature type="transmembrane region" description="Helical" evidence="2">
    <location>
        <begin position="79"/>
        <end position="100"/>
    </location>
</feature>
<keyword evidence="2" id="KW-0812">Transmembrane</keyword>
<comment type="caution">
    <text evidence="3">The sequence shown here is derived from an EMBL/GenBank/DDBJ whole genome shotgun (WGS) entry which is preliminary data.</text>
</comment>
<organism evidence="3 4">
    <name type="scientific">Polychaeton citri CBS 116435</name>
    <dbReference type="NCBI Taxonomy" id="1314669"/>
    <lineage>
        <taxon>Eukaryota</taxon>
        <taxon>Fungi</taxon>
        <taxon>Dikarya</taxon>
        <taxon>Ascomycota</taxon>
        <taxon>Pezizomycotina</taxon>
        <taxon>Dothideomycetes</taxon>
        <taxon>Dothideomycetidae</taxon>
        <taxon>Capnodiales</taxon>
        <taxon>Capnodiaceae</taxon>
        <taxon>Polychaeton</taxon>
    </lineage>
</organism>
<proteinExistence type="predicted"/>
<sequence length="346" mass="37305">MQKSFATSLRMSLRTFLCVGITMSSLVITGELWTTNMIAHTVSNLPPMGEIIISQTYSLTMDNKRHSTAASPLSSGAEVGITIGGVVFITVVAFLVWILARRRKARIRRPENEGLEEGESGRPNDNTPLTNVATSSHRAEPEAVGTVTDGDAFDQQRSREICFDVRTPGLDFTDVDLGRQATELDARSHETSPISETHGGQAVPDSIIEPNEGAHTVRLSDCSINKIADEDLRFAYATPIKPATVSKAAPQEPKEHARARDVIPSNEEATLPTMNMSPSSAYTDFGEPPSSILAGRRRIPPSLPQDYSLGSLQGVSEQKDDTPDTPSKLAGLHARPDGHGHPTNGS</sequence>
<keyword evidence="2" id="KW-1133">Transmembrane helix</keyword>
<name>A0A9P4UQL3_9PEZI</name>
<protein>
    <submittedName>
        <fullName evidence="3">Uncharacterized protein</fullName>
    </submittedName>
</protein>
<dbReference type="Proteomes" id="UP000799441">
    <property type="component" value="Unassembled WGS sequence"/>
</dbReference>
<feature type="region of interest" description="Disordered" evidence="1">
    <location>
        <begin position="112"/>
        <end position="151"/>
    </location>
</feature>
<feature type="compositionally biased region" description="Basic and acidic residues" evidence="1">
    <location>
        <begin position="252"/>
        <end position="261"/>
    </location>
</feature>
<keyword evidence="2" id="KW-0472">Membrane</keyword>
<feature type="transmembrane region" description="Helical" evidence="2">
    <location>
        <begin position="12"/>
        <end position="33"/>
    </location>
</feature>
<evidence type="ECO:0000256" key="2">
    <source>
        <dbReference type="SAM" id="Phobius"/>
    </source>
</evidence>
<reference evidence="3" key="1">
    <citation type="journal article" date="2020" name="Stud. Mycol.">
        <title>101 Dothideomycetes genomes: a test case for predicting lifestyles and emergence of pathogens.</title>
        <authorList>
            <person name="Haridas S."/>
            <person name="Albert R."/>
            <person name="Binder M."/>
            <person name="Bloem J."/>
            <person name="Labutti K."/>
            <person name="Salamov A."/>
            <person name="Andreopoulos B."/>
            <person name="Baker S."/>
            <person name="Barry K."/>
            <person name="Bills G."/>
            <person name="Bluhm B."/>
            <person name="Cannon C."/>
            <person name="Castanera R."/>
            <person name="Culley D."/>
            <person name="Daum C."/>
            <person name="Ezra D."/>
            <person name="Gonzalez J."/>
            <person name="Henrissat B."/>
            <person name="Kuo A."/>
            <person name="Liang C."/>
            <person name="Lipzen A."/>
            <person name="Lutzoni F."/>
            <person name="Magnuson J."/>
            <person name="Mondo S."/>
            <person name="Nolan M."/>
            <person name="Ohm R."/>
            <person name="Pangilinan J."/>
            <person name="Park H.-J."/>
            <person name="Ramirez L."/>
            <person name="Alfaro M."/>
            <person name="Sun H."/>
            <person name="Tritt A."/>
            <person name="Yoshinaga Y."/>
            <person name="Zwiers L.-H."/>
            <person name="Turgeon B."/>
            <person name="Goodwin S."/>
            <person name="Spatafora J."/>
            <person name="Crous P."/>
            <person name="Grigoriev I."/>
        </authorList>
    </citation>
    <scope>NUCLEOTIDE SEQUENCE</scope>
    <source>
        <strain evidence="3">CBS 116435</strain>
    </source>
</reference>
<keyword evidence="4" id="KW-1185">Reference proteome</keyword>
<evidence type="ECO:0000256" key="1">
    <source>
        <dbReference type="SAM" id="MobiDB-lite"/>
    </source>
</evidence>
<dbReference type="EMBL" id="MU003786">
    <property type="protein sequence ID" value="KAF2721933.1"/>
    <property type="molecule type" value="Genomic_DNA"/>
</dbReference>